<dbReference type="RefSeq" id="WP_380896422.1">
    <property type="nucleotide sequence ID" value="NZ_JBHTKY010000014.1"/>
</dbReference>
<proteinExistence type="inferred from homology"/>
<evidence type="ECO:0000256" key="5">
    <source>
        <dbReference type="ARBA" id="ARBA00023237"/>
    </source>
</evidence>
<gene>
    <name evidence="9" type="ORF">ACFQ2C_10560</name>
</gene>
<evidence type="ECO:0000256" key="2">
    <source>
        <dbReference type="ARBA" id="ARBA00006275"/>
    </source>
</evidence>
<dbReference type="Pfam" id="PF14322">
    <property type="entry name" value="SusD-like_3"/>
    <property type="match status" value="1"/>
</dbReference>
<dbReference type="EMBL" id="JBHTKY010000014">
    <property type="protein sequence ID" value="MFD1166045.1"/>
    <property type="molecule type" value="Genomic_DNA"/>
</dbReference>
<dbReference type="SUPFAM" id="SSF48452">
    <property type="entry name" value="TPR-like"/>
    <property type="match status" value="1"/>
</dbReference>
<evidence type="ECO:0000313" key="9">
    <source>
        <dbReference type="EMBL" id="MFD1166045.1"/>
    </source>
</evidence>
<keyword evidence="10" id="KW-1185">Reference proteome</keyword>
<sequence>MKKIFLAIALMASTGWMTSCSKMDLDLVPEDYFASGSFWKNEEQVSGAMKGLHAQLRNNQSTFWTLGELRGGTLRDGTGFTGTSSLSSANIIIQDLRESATGISGWAGLYAPIFQVNNFIYQVNNASYLSDDKKAYYLGQAHGIRAFYYFHLFRTYGRIPLVTEPLVAINTPSSAESAYTARTKTEKESLDFVKEEINKSVSSFGDDFSIKDQKGQWSLAASQMLKAEVYLWSAKVSIDGSAPTATQQDLQTAKTAVEAVIPKFSLQNSFENVFNSASVAANKGNNEIIFAIRYLTGEAANTLFPYFIYAPADVLSGYVDDKGNSIDGDPLKIASSGTMLRYEYKYDLYQLFDSADQRANFTFLNFNKGDLHAVVLRKYLGTFQNDIRVYTDDYPIYRLADAYLLLAEIKNKLNQDPTAEIMMVRNRAYQGNAPQFVNGSFESNEIAIFYERSKEFVAEGKRWYDLRRMQDGNGRPLVFRKDLNLVGVLENNDSQKHKILWPIDLGTLSADPKLTGDQNPGYSGT</sequence>
<comment type="similarity">
    <text evidence="2">Belongs to the SusD family.</text>
</comment>
<evidence type="ECO:0000256" key="4">
    <source>
        <dbReference type="ARBA" id="ARBA00023136"/>
    </source>
</evidence>
<feature type="domain" description="RagB/SusD" evidence="7">
    <location>
        <begin position="385"/>
        <end position="522"/>
    </location>
</feature>
<feature type="domain" description="SusD-like N-terminal" evidence="8">
    <location>
        <begin position="99"/>
        <end position="197"/>
    </location>
</feature>
<organism evidence="9 10">
    <name type="scientific">Sphingobacterium daejeonense</name>
    <dbReference type="NCBI Taxonomy" id="371142"/>
    <lineage>
        <taxon>Bacteria</taxon>
        <taxon>Pseudomonadati</taxon>
        <taxon>Bacteroidota</taxon>
        <taxon>Sphingobacteriia</taxon>
        <taxon>Sphingobacteriales</taxon>
        <taxon>Sphingobacteriaceae</taxon>
        <taxon>Sphingobacterium</taxon>
    </lineage>
</organism>
<keyword evidence="5" id="KW-0998">Cell outer membrane</keyword>
<dbReference type="Pfam" id="PF07980">
    <property type="entry name" value="SusD_RagB"/>
    <property type="match status" value="1"/>
</dbReference>
<dbReference type="Proteomes" id="UP001597205">
    <property type="component" value="Unassembled WGS sequence"/>
</dbReference>
<evidence type="ECO:0000256" key="3">
    <source>
        <dbReference type="ARBA" id="ARBA00022729"/>
    </source>
</evidence>
<dbReference type="CDD" id="cd08977">
    <property type="entry name" value="SusD"/>
    <property type="match status" value="1"/>
</dbReference>
<keyword evidence="4" id="KW-0472">Membrane</keyword>
<feature type="signal peptide" evidence="6">
    <location>
        <begin position="1"/>
        <end position="18"/>
    </location>
</feature>
<feature type="chain" id="PRO_5047226645" evidence="6">
    <location>
        <begin position="19"/>
        <end position="525"/>
    </location>
</feature>
<name>A0ABW3RLW2_9SPHI</name>
<evidence type="ECO:0000256" key="1">
    <source>
        <dbReference type="ARBA" id="ARBA00004442"/>
    </source>
</evidence>
<comment type="subcellular location">
    <subcellularLocation>
        <location evidence="1">Cell outer membrane</location>
    </subcellularLocation>
</comment>
<evidence type="ECO:0000259" key="8">
    <source>
        <dbReference type="Pfam" id="PF14322"/>
    </source>
</evidence>
<evidence type="ECO:0000256" key="6">
    <source>
        <dbReference type="SAM" id="SignalP"/>
    </source>
</evidence>
<dbReference type="InterPro" id="IPR033985">
    <property type="entry name" value="SusD-like_N"/>
</dbReference>
<dbReference type="Gene3D" id="1.25.40.390">
    <property type="match status" value="1"/>
</dbReference>
<reference evidence="10" key="1">
    <citation type="journal article" date="2019" name="Int. J. Syst. Evol. Microbiol.">
        <title>The Global Catalogue of Microorganisms (GCM) 10K type strain sequencing project: providing services to taxonomists for standard genome sequencing and annotation.</title>
        <authorList>
            <consortium name="The Broad Institute Genomics Platform"/>
            <consortium name="The Broad Institute Genome Sequencing Center for Infectious Disease"/>
            <person name="Wu L."/>
            <person name="Ma J."/>
        </authorList>
    </citation>
    <scope>NUCLEOTIDE SEQUENCE [LARGE SCALE GENOMIC DNA]</scope>
    <source>
        <strain evidence="10">CCUG 52468</strain>
    </source>
</reference>
<dbReference type="InterPro" id="IPR011990">
    <property type="entry name" value="TPR-like_helical_dom_sf"/>
</dbReference>
<evidence type="ECO:0000313" key="10">
    <source>
        <dbReference type="Proteomes" id="UP001597205"/>
    </source>
</evidence>
<accession>A0ABW3RLW2</accession>
<dbReference type="PROSITE" id="PS51257">
    <property type="entry name" value="PROKAR_LIPOPROTEIN"/>
    <property type="match status" value="1"/>
</dbReference>
<protein>
    <submittedName>
        <fullName evidence="9">RagB/SusD family nutrient uptake outer membrane protein</fullName>
    </submittedName>
</protein>
<dbReference type="InterPro" id="IPR012944">
    <property type="entry name" value="SusD_RagB_dom"/>
</dbReference>
<keyword evidence="3 6" id="KW-0732">Signal</keyword>
<evidence type="ECO:0000259" key="7">
    <source>
        <dbReference type="Pfam" id="PF07980"/>
    </source>
</evidence>
<comment type="caution">
    <text evidence="9">The sequence shown here is derived from an EMBL/GenBank/DDBJ whole genome shotgun (WGS) entry which is preliminary data.</text>
</comment>